<feature type="transmembrane region" description="Helical" evidence="12">
    <location>
        <begin position="275"/>
        <end position="296"/>
    </location>
</feature>
<keyword evidence="9 12" id="KW-0472">Membrane</keyword>
<evidence type="ECO:0000256" key="7">
    <source>
        <dbReference type="ARBA" id="ARBA00023004"/>
    </source>
</evidence>
<organism evidence="13 14">
    <name type="scientific">Nocardioides aromaticivorans</name>
    <dbReference type="NCBI Taxonomy" id="200618"/>
    <lineage>
        <taxon>Bacteria</taxon>
        <taxon>Bacillati</taxon>
        <taxon>Actinomycetota</taxon>
        <taxon>Actinomycetes</taxon>
        <taxon>Propionibacteriales</taxon>
        <taxon>Nocardioidaceae</taxon>
        <taxon>Nocardioides</taxon>
    </lineage>
</organism>
<protein>
    <submittedName>
        <fullName evidence="13">Heme A synthase</fullName>
    </submittedName>
</protein>
<feature type="transmembrane region" description="Helical" evidence="12">
    <location>
        <begin position="83"/>
        <end position="99"/>
    </location>
</feature>
<keyword evidence="7" id="KW-0408">Iron</keyword>
<proteinExistence type="predicted"/>
<evidence type="ECO:0000256" key="5">
    <source>
        <dbReference type="ARBA" id="ARBA00022989"/>
    </source>
</evidence>
<evidence type="ECO:0000256" key="6">
    <source>
        <dbReference type="ARBA" id="ARBA00023002"/>
    </source>
</evidence>
<feature type="transmembrane region" description="Helical" evidence="12">
    <location>
        <begin position="138"/>
        <end position="158"/>
    </location>
</feature>
<name>A0ABX7PKU9_9ACTN</name>
<dbReference type="Proteomes" id="UP000662818">
    <property type="component" value="Chromosome"/>
</dbReference>
<comment type="pathway">
    <text evidence="11">Porphyrin-containing compound metabolism.</text>
</comment>
<dbReference type="PANTHER" id="PTHR35457:SF1">
    <property type="entry name" value="HEME A SYNTHASE"/>
    <property type="match status" value="1"/>
</dbReference>
<keyword evidence="6" id="KW-0560">Oxidoreductase</keyword>
<keyword evidence="8" id="KW-0350">Heme biosynthesis</keyword>
<evidence type="ECO:0000256" key="9">
    <source>
        <dbReference type="ARBA" id="ARBA00023136"/>
    </source>
</evidence>
<evidence type="ECO:0000256" key="10">
    <source>
        <dbReference type="ARBA" id="ARBA00023157"/>
    </source>
</evidence>
<dbReference type="PANTHER" id="PTHR35457">
    <property type="entry name" value="HEME A SYNTHASE"/>
    <property type="match status" value="1"/>
</dbReference>
<gene>
    <name evidence="13" type="ORF">CFH99_13095</name>
</gene>
<evidence type="ECO:0000256" key="11">
    <source>
        <dbReference type="ARBA" id="ARBA00023444"/>
    </source>
</evidence>
<comment type="subcellular location">
    <subcellularLocation>
        <location evidence="1">Membrane</location>
        <topology evidence="1">Multi-pass membrane protein</topology>
    </subcellularLocation>
</comment>
<keyword evidence="5 12" id="KW-1133">Transmembrane helix</keyword>
<keyword evidence="14" id="KW-1185">Reference proteome</keyword>
<dbReference type="InterPro" id="IPR003780">
    <property type="entry name" value="COX15/CtaA_fam"/>
</dbReference>
<evidence type="ECO:0000256" key="1">
    <source>
        <dbReference type="ARBA" id="ARBA00004141"/>
    </source>
</evidence>
<evidence type="ECO:0000313" key="13">
    <source>
        <dbReference type="EMBL" id="QSR26561.1"/>
    </source>
</evidence>
<keyword evidence="3 12" id="KW-0812">Transmembrane</keyword>
<evidence type="ECO:0000256" key="3">
    <source>
        <dbReference type="ARBA" id="ARBA00022692"/>
    </source>
</evidence>
<dbReference type="InterPro" id="IPR050450">
    <property type="entry name" value="COX15/CtaA_HemeA_synthase"/>
</dbReference>
<reference evidence="13 14" key="1">
    <citation type="submission" date="2017-06" db="EMBL/GenBank/DDBJ databases">
        <title>Complete Genome Sequence of the Soil Carbazole-Degrading Bacterium Nocardioides aromaticivorans IC177.</title>
        <authorList>
            <person name="Vejarano F."/>
            <person name="Suzuki-Minakuchi C."/>
            <person name="Ohtsubo Y."/>
            <person name="Tsuda M."/>
            <person name="Okada K."/>
            <person name="Nojiri H."/>
        </authorList>
    </citation>
    <scope>NUCLEOTIDE SEQUENCE [LARGE SCALE GENOMIC DNA]</scope>
    <source>
        <strain evidence="13 14">IC177</strain>
    </source>
</reference>
<keyword evidence="2" id="KW-1003">Cell membrane</keyword>
<dbReference type="EMBL" id="CP022295">
    <property type="protein sequence ID" value="QSR26561.1"/>
    <property type="molecule type" value="Genomic_DNA"/>
</dbReference>
<accession>A0ABX7PKU9</accession>
<keyword evidence="4" id="KW-0479">Metal-binding</keyword>
<feature type="transmembrane region" description="Helical" evidence="12">
    <location>
        <begin position="219"/>
        <end position="238"/>
    </location>
</feature>
<evidence type="ECO:0000256" key="4">
    <source>
        <dbReference type="ARBA" id="ARBA00022723"/>
    </source>
</evidence>
<feature type="transmembrane region" description="Helical" evidence="12">
    <location>
        <begin position="250"/>
        <end position="269"/>
    </location>
</feature>
<sequence length="307" mass="32698">MGVNVTTSTTGRLATLRQALGDRLVPLAWANLVANIAIAVTGGAVRLTDSGLGCPTWPKCTDESYLPHGALGVHGAIEFGNRMLTYVLVVIAVACWVAARERATEHPLAVRLTTIVALGIPAQALVGGVTVLTDLNPWIVSIHLLLSMALVGVCVLLLDHLTGPTRSSAPLPVRRLTAALFAVGWVVLYLGTVVTGSGPHSGDLESKRTGLDPQVMSHVHAWAVYVLVALTLVTLWRARRLGLLTLYRAARLLLLIELSQGAIGFWQYFTDLPELLVGVHMLGAGMTSAGITWVLLASRTRGWSRSS</sequence>
<evidence type="ECO:0000256" key="12">
    <source>
        <dbReference type="SAM" id="Phobius"/>
    </source>
</evidence>
<evidence type="ECO:0000313" key="14">
    <source>
        <dbReference type="Proteomes" id="UP000662818"/>
    </source>
</evidence>
<dbReference type="Pfam" id="PF02628">
    <property type="entry name" value="COX15-CtaA"/>
    <property type="match status" value="1"/>
</dbReference>
<keyword evidence="10" id="KW-1015">Disulfide bond</keyword>
<evidence type="ECO:0000256" key="8">
    <source>
        <dbReference type="ARBA" id="ARBA00023133"/>
    </source>
</evidence>
<feature type="transmembrane region" description="Helical" evidence="12">
    <location>
        <begin position="108"/>
        <end position="132"/>
    </location>
</feature>
<evidence type="ECO:0000256" key="2">
    <source>
        <dbReference type="ARBA" id="ARBA00022475"/>
    </source>
</evidence>
<feature type="transmembrane region" description="Helical" evidence="12">
    <location>
        <begin position="178"/>
        <end position="199"/>
    </location>
</feature>